<gene>
    <name evidence="7" type="ORF">VCHENC02_2792</name>
</gene>
<evidence type="ECO:0000256" key="1">
    <source>
        <dbReference type="ARBA" id="ARBA00004651"/>
    </source>
</evidence>
<sequence>SMILGALQAGIVASWYLFVIFFATKLKVLLTSSKTSKWLNYVSGALFISFGVGLANNRF</sequence>
<dbReference type="AlphaFoldDB" id="A0A454CYU0"/>
<protein>
    <submittedName>
        <fullName evidence="7">LysE type translocator family protein</fullName>
    </submittedName>
</protein>
<dbReference type="GO" id="GO:0005886">
    <property type="term" value="C:plasma membrane"/>
    <property type="evidence" value="ECO:0007669"/>
    <property type="project" value="UniProtKB-SubCell"/>
</dbReference>
<evidence type="ECO:0000256" key="6">
    <source>
        <dbReference type="SAM" id="Phobius"/>
    </source>
</evidence>
<evidence type="ECO:0000313" key="7">
    <source>
        <dbReference type="EMBL" id="EKM31573.1"/>
    </source>
</evidence>
<keyword evidence="3 6" id="KW-0812">Transmembrane</keyword>
<feature type="non-terminal residue" evidence="7">
    <location>
        <position position="1"/>
    </location>
</feature>
<name>A0A454CYU0_VIBHA</name>
<dbReference type="GO" id="GO:0006865">
    <property type="term" value="P:amino acid transport"/>
    <property type="evidence" value="ECO:0007669"/>
    <property type="project" value="InterPro"/>
</dbReference>
<comment type="caution">
    <text evidence="7">The sequence shown here is derived from an EMBL/GenBank/DDBJ whole genome shotgun (WGS) entry which is preliminary data.</text>
</comment>
<evidence type="ECO:0000256" key="2">
    <source>
        <dbReference type="ARBA" id="ARBA00022475"/>
    </source>
</evidence>
<proteinExistence type="predicted"/>
<evidence type="ECO:0000313" key="8">
    <source>
        <dbReference type="Proteomes" id="UP000008367"/>
    </source>
</evidence>
<accession>A0A454CYU0</accession>
<evidence type="ECO:0000256" key="4">
    <source>
        <dbReference type="ARBA" id="ARBA00022989"/>
    </source>
</evidence>
<evidence type="ECO:0000256" key="3">
    <source>
        <dbReference type="ARBA" id="ARBA00022692"/>
    </source>
</evidence>
<comment type="subcellular location">
    <subcellularLocation>
        <location evidence="1">Cell membrane</location>
        <topology evidence="1">Multi-pass membrane protein</topology>
    </subcellularLocation>
</comment>
<keyword evidence="5 6" id="KW-0472">Membrane</keyword>
<dbReference type="Pfam" id="PF01810">
    <property type="entry name" value="LysE"/>
    <property type="match status" value="1"/>
</dbReference>
<dbReference type="Proteomes" id="UP000008367">
    <property type="component" value="Unassembled WGS sequence"/>
</dbReference>
<dbReference type="EMBL" id="AJSR01001138">
    <property type="protein sequence ID" value="EKM31573.1"/>
    <property type="molecule type" value="Genomic_DNA"/>
</dbReference>
<reference evidence="7 8" key="1">
    <citation type="submission" date="2012-10" db="EMBL/GenBank/DDBJ databases">
        <title>Genome sequence of Vibrio Cholerae HENC-02.</title>
        <authorList>
            <person name="Eppinger M."/>
            <person name="Hasan N.A."/>
            <person name="Sengamalay N."/>
            <person name="Hine E."/>
            <person name="Su Q."/>
            <person name="Daugherty S.C."/>
            <person name="Young S."/>
            <person name="Sadzewicz L."/>
            <person name="Tallon L."/>
            <person name="Cebula T.A."/>
            <person name="Ravel J."/>
            <person name="Colwell R.R."/>
        </authorList>
    </citation>
    <scope>NUCLEOTIDE SEQUENCE [LARGE SCALE GENOMIC DNA]</scope>
    <source>
        <strain evidence="7 8">HENC-02</strain>
    </source>
</reference>
<feature type="transmembrane region" description="Helical" evidence="6">
    <location>
        <begin position="38"/>
        <end position="55"/>
    </location>
</feature>
<dbReference type="InterPro" id="IPR001123">
    <property type="entry name" value="LeuE-type"/>
</dbReference>
<keyword evidence="4 6" id="KW-1133">Transmembrane helix</keyword>
<keyword evidence="2" id="KW-1003">Cell membrane</keyword>
<evidence type="ECO:0000256" key="5">
    <source>
        <dbReference type="ARBA" id="ARBA00023136"/>
    </source>
</evidence>
<organism evidence="7 8">
    <name type="scientific">Vibrio harveyi</name>
    <name type="common">Beneckea harveyi</name>
    <dbReference type="NCBI Taxonomy" id="669"/>
    <lineage>
        <taxon>Bacteria</taxon>
        <taxon>Pseudomonadati</taxon>
        <taxon>Pseudomonadota</taxon>
        <taxon>Gammaproteobacteria</taxon>
        <taxon>Vibrionales</taxon>
        <taxon>Vibrionaceae</taxon>
        <taxon>Vibrio</taxon>
    </lineage>
</organism>
<feature type="transmembrane region" description="Helical" evidence="6">
    <location>
        <begin position="6"/>
        <end position="26"/>
    </location>
</feature>